<name>C8XCU1_NAKMY</name>
<dbReference type="EMBL" id="CP001737">
    <property type="protein sequence ID" value="ACV79544.1"/>
    <property type="molecule type" value="Genomic_DNA"/>
</dbReference>
<dbReference type="InParanoid" id="C8XCU1"/>
<organism evidence="1 2">
    <name type="scientific">Nakamurella multipartita (strain ATCC 700099 / DSM 44233 / CIP 104796 / JCM 9543 / NBRC 105858 / Y-104)</name>
    <name type="common">Microsphaera multipartita</name>
    <dbReference type="NCBI Taxonomy" id="479431"/>
    <lineage>
        <taxon>Bacteria</taxon>
        <taxon>Bacillati</taxon>
        <taxon>Actinomycetota</taxon>
        <taxon>Actinomycetes</taxon>
        <taxon>Nakamurellales</taxon>
        <taxon>Nakamurellaceae</taxon>
        <taxon>Nakamurella</taxon>
    </lineage>
</organism>
<gene>
    <name evidence="1" type="ordered locus">Namu_3213</name>
</gene>
<dbReference type="STRING" id="479431.Namu_3213"/>
<evidence type="ECO:0000313" key="2">
    <source>
        <dbReference type="Proteomes" id="UP000002218"/>
    </source>
</evidence>
<keyword evidence="2" id="KW-1185">Reference proteome</keyword>
<protein>
    <submittedName>
        <fullName evidence="1">Uncharacterized protein</fullName>
    </submittedName>
</protein>
<dbReference type="HOGENOM" id="CLU_1625312_0_0_11"/>
<sequence length="163" mass="18101">MWTHARITWYDGDVSDFPPRIRILRRAAGSSLIRVDSRITVMGPRYRVDFLDGSPARLYDGATGWIFPYFRADSFYVPGPVIPVLTRPGRAASVLDLLRPGANRSRRPTEVEGVECSPVVAIDDPRSEFFTWSGPARTLDEAARANRQWRSTGGGPGLAGLRP</sequence>
<dbReference type="Proteomes" id="UP000002218">
    <property type="component" value="Chromosome"/>
</dbReference>
<proteinExistence type="predicted"/>
<evidence type="ECO:0000313" key="1">
    <source>
        <dbReference type="EMBL" id="ACV79544.1"/>
    </source>
</evidence>
<dbReference type="KEGG" id="nml:Namu_3213"/>
<reference evidence="2" key="1">
    <citation type="submission" date="2009-09" db="EMBL/GenBank/DDBJ databases">
        <title>The complete genome of Nakamurella multipartita DSM 44233.</title>
        <authorList>
            <consortium name="US DOE Joint Genome Institute (JGI-PGF)"/>
            <person name="Lucas S."/>
            <person name="Copeland A."/>
            <person name="Lapidus A."/>
            <person name="Glavina del Rio T."/>
            <person name="Dalin E."/>
            <person name="Tice H."/>
            <person name="Bruce D."/>
            <person name="Goodwin L."/>
            <person name="Pitluck S."/>
            <person name="Kyrpides N."/>
            <person name="Mavromatis K."/>
            <person name="Ivanova N."/>
            <person name="Ovchinnikova G."/>
            <person name="Sims D."/>
            <person name="Meincke L."/>
            <person name="Brettin T."/>
            <person name="Detter J.C."/>
            <person name="Han C."/>
            <person name="Larimer F."/>
            <person name="Land M."/>
            <person name="Hauser L."/>
            <person name="Markowitz V."/>
            <person name="Cheng J.-F."/>
            <person name="Hugenholtz P."/>
            <person name="Woyke T."/>
            <person name="Wu D."/>
            <person name="Klenk H.-P."/>
            <person name="Eisen J.A."/>
        </authorList>
    </citation>
    <scope>NUCLEOTIDE SEQUENCE [LARGE SCALE GENOMIC DNA]</scope>
    <source>
        <strain evidence="2">ATCC 700099 / DSM 44233 / CIP 104796 / JCM 9543 / NBRC 105858 / Y-104</strain>
    </source>
</reference>
<reference evidence="1 2" key="2">
    <citation type="journal article" date="2010" name="Stand. Genomic Sci.">
        <title>Complete genome sequence of Nakamurella multipartita type strain (Y-104).</title>
        <authorList>
            <person name="Tice H."/>
            <person name="Mayilraj S."/>
            <person name="Sims D."/>
            <person name="Lapidus A."/>
            <person name="Nolan M."/>
            <person name="Lucas S."/>
            <person name="Glavina Del Rio T."/>
            <person name="Copeland A."/>
            <person name="Cheng J.F."/>
            <person name="Meincke L."/>
            <person name="Bruce D."/>
            <person name="Goodwin L."/>
            <person name="Pitluck S."/>
            <person name="Ivanova N."/>
            <person name="Mavromatis K."/>
            <person name="Ovchinnikova G."/>
            <person name="Pati A."/>
            <person name="Chen A."/>
            <person name="Palaniappan K."/>
            <person name="Land M."/>
            <person name="Hauser L."/>
            <person name="Chang Y.J."/>
            <person name="Jeffries C.D."/>
            <person name="Detter J.C."/>
            <person name="Brettin T."/>
            <person name="Rohde M."/>
            <person name="Goker M."/>
            <person name="Bristow J."/>
            <person name="Eisen J.A."/>
            <person name="Markowitz V."/>
            <person name="Hugenholtz P."/>
            <person name="Kyrpides N.C."/>
            <person name="Klenk H.P."/>
            <person name="Chen F."/>
        </authorList>
    </citation>
    <scope>NUCLEOTIDE SEQUENCE [LARGE SCALE GENOMIC DNA]</scope>
    <source>
        <strain evidence="2">ATCC 700099 / DSM 44233 / CIP 104796 / JCM 9543 / NBRC 105858 / Y-104</strain>
    </source>
</reference>
<accession>C8XCU1</accession>
<dbReference type="AlphaFoldDB" id="C8XCU1"/>